<feature type="non-terminal residue" evidence="2">
    <location>
        <position position="1"/>
    </location>
</feature>
<feature type="compositionally biased region" description="Basic residues" evidence="1">
    <location>
        <begin position="142"/>
        <end position="162"/>
    </location>
</feature>
<feature type="region of interest" description="Disordered" evidence="1">
    <location>
        <begin position="129"/>
        <end position="216"/>
    </location>
</feature>
<feature type="compositionally biased region" description="Acidic residues" evidence="1">
    <location>
        <begin position="192"/>
        <end position="205"/>
    </location>
</feature>
<evidence type="ECO:0000256" key="1">
    <source>
        <dbReference type="SAM" id="MobiDB-lite"/>
    </source>
</evidence>
<protein>
    <submittedName>
        <fullName evidence="2">Uncharacterized protein</fullName>
    </submittedName>
</protein>
<evidence type="ECO:0000313" key="2">
    <source>
        <dbReference type="EMBL" id="CAD7236511.1"/>
    </source>
</evidence>
<sequence>MYSYSWIHDILVFFPPLVVSDAGLDDLLRYLAFAAVNRARSDGLGVTTIKFVDCLSGMKGVPSSDAPFCSRLLLRPRSGHQVVAAEVHVSDQSCDTPPGSALSSFHEGLHGEHPAPGFHRSHSPLNMPRGSIVSMPEGNVVTRRRRPHRPKRRATPPGRRHYSSSSSQQHYGFFPPTDTVSVDDFLLRQGDSDEEGDYATVEDDDFSRRRNNGRTS</sequence>
<gene>
    <name evidence="2" type="ORF">CTOB1V02_LOCUS14326</name>
</gene>
<proteinExistence type="predicted"/>
<name>A0A7R8WSQ8_9CRUS</name>
<dbReference type="AlphaFoldDB" id="A0A7R8WSQ8"/>
<accession>A0A7R8WSQ8</accession>
<reference evidence="2" key="1">
    <citation type="submission" date="2020-11" db="EMBL/GenBank/DDBJ databases">
        <authorList>
            <person name="Tran Van P."/>
        </authorList>
    </citation>
    <scope>NUCLEOTIDE SEQUENCE</scope>
</reference>
<organism evidence="2">
    <name type="scientific">Cyprideis torosa</name>
    <dbReference type="NCBI Taxonomy" id="163714"/>
    <lineage>
        <taxon>Eukaryota</taxon>
        <taxon>Metazoa</taxon>
        <taxon>Ecdysozoa</taxon>
        <taxon>Arthropoda</taxon>
        <taxon>Crustacea</taxon>
        <taxon>Oligostraca</taxon>
        <taxon>Ostracoda</taxon>
        <taxon>Podocopa</taxon>
        <taxon>Podocopida</taxon>
        <taxon>Cytherocopina</taxon>
        <taxon>Cytheroidea</taxon>
        <taxon>Cytherideidae</taxon>
        <taxon>Cyprideis</taxon>
    </lineage>
</organism>
<dbReference type="EMBL" id="OB679602">
    <property type="protein sequence ID" value="CAD7236511.1"/>
    <property type="molecule type" value="Genomic_DNA"/>
</dbReference>
<feature type="compositionally biased region" description="Low complexity" evidence="1">
    <location>
        <begin position="163"/>
        <end position="174"/>
    </location>
</feature>